<comment type="similarity">
    <text evidence="2">Belongs to the UPF0719 family.</text>
</comment>
<evidence type="ECO:0000256" key="6">
    <source>
        <dbReference type="ARBA" id="ARBA00023136"/>
    </source>
</evidence>
<dbReference type="PANTHER" id="PTHR40043:SF1">
    <property type="entry name" value="UPF0719 INNER MEMBRANE PROTEIN YJFL"/>
    <property type="match status" value="1"/>
</dbReference>
<keyword evidence="5 7" id="KW-1133">Transmembrane helix</keyword>
<dbReference type="InterPro" id="IPR007140">
    <property type="entry name" value="DUF350"/>
</dbReference>
<dbReference type="Pfam" id="PF03994">
    <property type="entry name" value="DUF350"/>
    <property type="match status" value="1"/>
</dbReference>
<dbReference type="AlphaFoldDB" id="A0A8J2ZYH1"/>
<keyword evidence="6 7" id="KW-0472">Membrane</keyword>
<dbReference type="RefSeq" id="WP_188498685.1">
    <property type="nucleotide sequence ID" value="NZ_BMFV01000034.1"/>
</dbReference>
<keyword evidence="9" id="KW-1185">Reference proteome</keyword>
<evidence type="ECO:0000256" key="4">
    <source>
        <dbReference type="ARBA" id="ARBA00022692"/>
    </source>
</evidence>
<protein>
    <submittedName>
        <fullName evidence="8">DUF350 domain-containing protein</fullName>
    </submittedName>
</protein>
<comment type="caution">
    <text evidence="8">The sequence shown here is derived from an EMBL/GenBank/DDBJ whole genome shotgun (WGS) entry which is preliminary data.</text>
</comment>
<feature type="transmembrane region" description="Helical" evidence="7">
    <location>
        <begin position="71"/>
        <end position="95"/>
    </location>
</feature>
<gene>
    <name evidence="8" type="ORF">GCM10007096_35040</name>
</gene>
<reference evidence="8" key="1">
    <citation type="journal article" date="2014" name="Int. J. Syst. Evol. Microbiol.">
        <title>Complete genome sequence of Corynebacterium casei LMG S-19264T (=DSM 44701T), isolated from a smear-ripened cheese.</title>
        <authorList>
            <consortium name="US DOE Joint Genome Institute (JGI-PGF)"/>
            <person name="Walter F."/>
            <person name="Albersmeier A."/>
            <person name="Kalinowski J."/>
            <person name="Ruckert C."/>
        </authorList>
    </citation>
    <scope>NUCLEOTIDE SEQUENCE</scope>
    <source>
        <strain evidence="8">CGMCC 1.12777</strain>
    </source>
</reference>
<evidence type="ECO:0000256" key="1">
    <source>
        <dbReference type="ARBA" id="ARBA00004651"/>
    </source>
</evidence>
<evidence type="ECO:0000256" key="5">
    <source>
        <dbReference type="ARBA" id="ARBA00022989"/>
    </source>
</evidence>
<evidence type="ECO:0000256" key="2">
    <source>
        <dbReference type="ARBA" id="ARBA00005779"/>
    </source>
</evidence>
<keyword evidence="3" id="KW-1003">Cell membrane</keyword>
<evidence type="ECO:0000313" key="9">
    <source>
        <dbReference type="Proteomes" id="UP000656813"/>
    </source>
</evidence>
<dbReference type="GO" id="GO:0005886">
    <property type="term" value="C:plasma membrane"/>
    <property type="evidence" value="ECO:0007669"/>
    <property type="project" value="UniProtKB-SubCell"/>
</dbReference>
<feature type="transmembrane region" description="Helical" evidence="7">
    <location>
        <begin position="6"/>
        <end position="29"/>
    </location>
</feature>
<feature type="transmembrane region" description="Helical" evidence="7">
    <location>
        <begin position="107"/>
        <end position="130"/>
    </location>
</feature>
<accession>A0A8J2ZYH1</accession>
<organism evidence="8 9">
    <name type="scientific">Pullulanibacillus pueri</name>
    <dbReference type="NCBI Taxonomy" id="1437324"/>
    <lineage>
        <taxon>Bacteria</taxon>
        <taxon>Bacillati</taxon>
        <taxon>Bacillota</taxon>
        <taxon>Bacilli</taxon>
        <taxon>Bacillales</taxon>
        <taxon>Sporolactobacillaceae</taxon>
        <taxon>Pullulanibacillus</taxon>
    </lineage>
</organism>
<evidence type="ECO:0000313" key="8">
    <source>
        <dbReference type="EMBL" id="GGH86708.1"/>
    </source>
</evidence>
<evidence type="ECO:0000256" key="3">
    <source>
        <dbReference type="ARBA" id="ARBA00022475"/>
    </source>
</evidence>
<keyword evidence="4 7" id="KW-0812">Transmembrane</keyword>
<feature type="transmembrane region" description="Helical" evidence="7">
    <location>
        <begin position="41"/>
        <end position="65"/>
    </location>
</feature>
<name>A0A8J2ZYH1_9BACL</name>
<sequence length="131" mass="13863">MNALLLTLLYFVVSIVVVLIGVGLFGLITTKYKDWDEIADGNTAVALSVGGKIIGLSIVLMFAILQGETVSITLLWGAVGVVLQIVIYFLFDLLTPRFSVQQKLKEGNVAVGIISCCVSLGLGFVIGASIT</sequence>
<comment type="subcellular location">
    <subcellularLocation>
        <location evidence="1">Cell membrane</location>
        <topology evidence="1">Multi-pass membrane protein</topology>
    </subcellularLocation>
</comment>
<proteinExistence type="inferred from homology"/>
<reference evidence="8" key="2">
    <citation type="submission" date="2020-09" db="EMBL/GenBank/DDBJ databases">
        <authorList>
            <person name="Sun Q."/>
            <person name="Zhou Y."/>
        </authorList>
    </citation>
    <scope>NUCLEOTIDE SEQUENCE</scope>
    <source>
        <strain evidence="8">CGMCC 1.12777</strain>
    </source>
</reference>
<evidence type="ECO:0000256" key="7">
    <source>
        <dbReference type="SAM" id="Phobius"/>
    </source>
</evidence>
<dbReference type="EMBL" id="BMFV01000034">
    <property type="protein sequence ID" value="GGH86708.1"/>
    <property type="molecule type" value="Genomic_DNA"/>
</dbReference>
<dbReference type="PANTHER" id="PTHR40043">
    <property type="entry name" value="UPF0719 INNER MEMBRANE PROTEIN YJFL"/>
    <property type="match status" value="1"/>
</dbReference>
<dbReference type="Proteomes" id="UP000656813">
    <property type="component" value="Unassembled WGS sequence"/>
</dbReference>